<proteinExistence type="predicted"/>
<accession>A0A1B6C2T1</accession>
<evidence type="ECO:0000313" key="1">
    <source>
        <dbReference type="EMBL" id="JAS07569.1"/>
    </source>
</evidence>
<organism evidence="1">
    <name type="scientific">Clastoptera arizonana</name>
    <name type="common">Arizona spittle bug</name>
    <dbReference type="NCBI Taxonomy" id="38151"/>
    <lineage>
        <taxon>Eukaryota</taxon>
        <taxon>Metazoa</taxon>
        <taxon>Ecdysozoa</taxon>
        <taxon>Arthropoda</taxon>
        <taxon>Hexapoda</taxon>
        <taxon>Insecta</taxon>
        <taxon>Pterygota</taxon>
        <taxon>Neoptera</taxon>
        <taxon>Paraneoptera</taxon>
        <taxon>Hemiptera</taxon>
        <taxon>Auchenorrhyncha</taxon>
        <taxon>Cercopoidea</taxon>
        <taxon>Clastopteridae</taxon>
        <taxon>Clastoptera</taxon>
    </lineage>
</organism>
<protein>
    <submittedName>
        <fullName evidence="1">Uncharacterized protein</fullName>
    </submittedName>
</protein>
<name>A0A1B6C2T1_9HEMI</name>
<sequence length="250" mass="28894">RDHEIDVKKERTEDTFVKNEKNLVYAIETTFHKELINEEYTGSKEINVNASASCNILNKVEIDEEKKEHSICSIQTNLVEGIVVRTEGIDKNELEVVQKMSTEEPIEDIKFSLKETTIKNLNFPDSEKCVDVKSKFKTLNKDIITLEESKEEKTQLQLNSLEVKNEMTEENSKINKDKDVPLLMRNEITVGNNEYRTESDIEDITNKNNVLIIGSKNETFPDKTEFCFTINEQNTICSKESNKNTVEKYL</sequence>
<dbReference type="EMBL" id="GEDC01029729">
    <property type="protein sequence ID" value="JAS07569.1"/>
    <property type="molecule type" value="Transcribed_RNA"/>
</dbReference>
<dbReference type="AlphaFoldDB" id="A0A1B6C2T1"/>
<feature type="non-terminal residue" evidence="1">
    <location>
        <position position="1"/>
    </location>
</feature>
<feature type="non-terminal residue" evidence="1">
    <location>
        <position position="250"/>
    </location>
</feature>
<gene>
    <name evidence="1" type="ORF">g.25416</name>
</gene>
<reference evidence="1" key="1">
    <citation type="submission" date="2015-12" db="EMBL/GenBank/DDBJ databases">
        <title>De novo transcriptome assembly of four potential Pierce s Disease insect vectors from Arizona vineyards.</title>
        <authorList>
            <person name="Tassone E.E."/>
        </authorList>
    </citation>
    <scope>NUCLEOTIDE SEQUENCE</scope>
</reference>